<reference evidence="7 8" key="2">
    <citation type="submission" date="2020-03" db="EMBL/GenBank/DDBJ databases">
        <authorList>
            <person name="Ichikawa N."/>
            <person name="Kimura A."/>
            <person name="Kitahashi Y."/>
            <person name="Uohara A."/>
        </authorList>
    </citation>
    <scope>NUCLEOTIDE SEQUENCE [LARGE SCALE GENOMIC DNA]</scope>
    <source>
        <strain evidence="7 8">NBRC 108638</strain>
    </source>
</reference>
<dbReference type="Gene3D" id="2.40.40.10">
    <property type="entry name" value="RlpA-like domain"/>
    <property type="match status" value="1"/>
</dbReference>
<dbReference type="SUPFAM" id="SSF50685">
    <property type="entry name" value="Barwin-like endoglucanases"/>
    <property type="match status" value="1"/>
</dbReference>
<reference evidence="7 8" key="1">
    <citation type="submission" date="2020-03" db="EMBL/GenBank/DDBJ databases">
        <title>Whole genome shotgun sequence of Phytohabitans rumicis NBRC 108638.</title>
        <authorList>
            <person name="Komaki H."/>
            <person name="Tamura T."/>
        </authorList>
    </citation>
    <scope>NUCLEOTIDE SEQUENCE [LARGE SCALE GENOMIC DNA]</scope>
    <source>
        <strain evidence="7 8">NBRC 108638</strain>
    </source>
</reference>
<evidence type="ECO:0000256" key="2">
    <source>
        <dbReference type="ARBA" id="ARBA00023316"/>
    </source>
</evidence>
<name>A0A6V8L762_9ACTN</name>
<dbReference type="GO" id="GO:0000270">
    <property type="term" value="P:peptidoglycan metabolic process"/>
    <property type="evidence" value="ECO:0007669"/>
    <property type="project" value="UniProtKB-UniRule"/>
</dbReference>
<dbReference type="GO" id="GO:0008932">
    <property type="term" value="F:lytic endotransglycosylase activity"/>
    <property type="evidence" value="ECO:0007669"/>
    <property type="project" value="UniProtKB-UniRule"/>
</dbReference>
<keyword evidence="1 3" id="KW-0456">Lyase</keyword>
<evidence type="ECO:0000256" key="4">
    <source>
        <dbReference type="RuleBase" id="RU003495"/>
    </source>
</evidence>
<dbReference type="NCBIfam" id="TIGR00413">
    <property type="entry name" value="rlpA"/>
    <property type="match status" value="1"/>
</dbReference>
<dbReference type="HAMAP" id="MF_02071">
    <property type="entry name" value="RlpA"/>
    <property type="match status" value="1"/>
</dbReference>
<gene>
    <name evidence="3" type="primary">rlpA</name>
    <name evidence="7" type="ORF">Prum_041310</name>
</gene>
<dbReference type="PANTHER" id="PTHR34183">
    <property type="entry name" value="ENDOLYTIC PEPTIDOGLYCAN TRANSGLYCOSYLASE RLPA"/>
    <property type="match status" value="1"/>
</dbReference>
<evidence type="ECO:0000313" key="7">
    <source>
        <dbReference type="EMBL" id="GFJ90489.1"/>
    </source>
</evidence>
<dbReference type="Proteomes" id="UP000482960">
    <property type="component" value="Unassembled WGS sequence"/>
</dbReference>
<feature type="compositionally biased region" description="Low complexity" evidence="5">
    <location>
        <begin position="76"/>
        <end position="94"/>
    </location>
</feature>
<feature type="compositionally biased region" description="Low complexity" evidence="5">
    <location>
        <begin position="43"/>
        <end position="66"/>
    </location>
</feature>
<comment type="similarity">
    <text evidence="3 4">Belongs to the RlpA family.</text>
</comment>
<dbReference type="RefSeq" id="WP_173077817.1">
    <property type="nucleotide sequence ID" value="NZ_BAABJB010000003.1"/>
</dbReference>
<accession>A0A6V8L762</accession>
<keyword evidence="2 3" id="KW-0961">Cell wall biogenesis/degradation</keyword>
<dbReference type="EMBL" id="BLPG01000001">
    <property type="protein sequence ID" value="GFJ90489.1"/>
    <property type="molecule type" value="Genomic_DNA"/>
</dbReference>
<comment type="function">
    <text evidence="3">Lytic transglycosylase with a strong preference for naked glycan strands that lack stem peptides.</text>
</comment>
<feature type="region of interest" description="Disordered" evidence="5">
    <location>
        <begin position="43"/>
        <end position="95"/>
    </location>
</feature>
<dbReference type="PANTHER" id="PTHR34183:SF8">
    <property type="entry name" value="ENDOLYTIC PEPTIDOGLYCAN TRANSGLYCOSYLASE RLPA-RELATED"/>
    <property type="match status" value="1"/>
</dbReference>
<evidence type="ECO:0000256" key="5">
    <source>
        <dbReference type="SAM" id="MobiDB-lite"/>
    </source>
</evidence>
<feature type="domain" description="RlpA-like protein double-psi beta-barrel" evidence="6">
    <location>
        <begin position="102"/>
        <end position="185"/>
    </location>
</feature>
<dbReference type="EC" id="4.2.2.-" evidence="3"/>
<evidence type="ECO:0000259" key="6">
    <source>
        <dbReference type="Pfam" id="PF03330"/>
    </source>
</evidence>
<dbReference type="InterPro" id="IPR036908">
    <property type="entry name" value="RlpA-like_sf"/>
</dbReference>
<comment type="caution">
    <text evidence="7">The sequence shown here is derived from an EMBL/GenBank/DDBJ whole genome shotgun (WGS) entry which is preliminary data.</text>
</comment>
<dbReference type="InterPro" id="IPR012997">
    <property type="entry name" value="RplA"/>
</dbReference>
<sequence>MTGKHSRRSRGSSLVSAAVVGVLLVGGAYGALRLHDARQPSTEPVAAAASATPTVAAQTPTPAATPLRASRGNARSAEPSSAKTSAKATKAPETVTATGSCGASYYDEPQPTANGEEFDPEALTAAHKTWAFDTRVRVTNPDNGKSVVVRINDRGPYVDGRCIDLSRAAFRAIASLDLGHVDVTYEILK</sequence>
<protein>
    <recommendedName>
        <fullName evidence="3">Probable endolytic peptidoglycan transglycosylase RlpA</fullName>
        <ecNumber evidence="3">4.2.2.-</ecNumber>
    </recommendedName>
</protein>
<dbReference type="InterPro" id="IPR009009">
    <property type="entry name" value="RlpA-like_DPBB"/>
</dbReference>
<dbReference type="InterPro" id="IPR034718">
    <property type="entry name" value="RlpA"/>
</dbReference>
<evidence type="ECO:0000256" key="1">
    <source>
        <dbReference type="ARBA" id="ARBA00023239"/>
    </source>
</evidence>
<organism evidence="7 8">
    <name type="scientific">Phytohabitans rumicis</name>
    <dbReference type="NCBI Taxonomy" id="1076125"/>
    <lineage>
        <taxon>Bacteria</taxon>
        <taxon>Bacillati</taxon>
        <taxon>Actinomycetota</taxon>
        <taxon>Actinomycetes</taxon>
        <taxon>Micromonosporales</taxon>
        <taxon>Micromonosporaceae</taxon>
    </lineage>
</organism>
<dbReference type="Pfam" id="PF03330">
    <property type="entry name" value="DPBB_1"/>
    <property type="match status" value="1"/>
</dbReference>
<dbReference type="AlphaFoldDB" id="A0A6V8L762"/>
<proteinExistence type="inferred from homology"/>
<evidence type="ECO:0000256" key="3">
    <source>
        <dbReference type="HAMAP-Rule" id="MF_02071"/>
    </source>
</evidence>
<dbReference type="GO" id="GO:0071555">
    <property type="term" value="P:cell wall organization"/>
    <property type="evidence" value="ECO:0007669"/>
    <property type="project" value="UniProtKB-KW"/>
</dbReference>
<dbReference type="CDD" id="cd22268">
    <property type="entry name" value="DPBB_RlpA-like"/>
    <property type="match status" value="1"/>
</dbReference>
<keyword evidence="8" id="KW-1185">Reference proteome</keyword>
<evidence type="ECO:0000313" key="8">
    <source>
        <dbReference type="Proteomes" id="UP000482960"/>
    </source>
</evidence>